<comment type="caution">
    <text evidence="2">The sequence shown here is derived from an EMBL/GenBank/DDBJ whole genome shotgun (WGS) entry which is preliminary data.</text>
</comment>
<gene>
    <name evidence="2" type="ORF">LCGC14_1429110</name>
</gene>
<reference evidence="2" key="1">
    <citation type="journal article" date="2015" name="Nature">
        <title>Complex archaea that bridge the gap between prokaryotes and eukaryotes.</title>
        <authorList>
            <person name="Spang A."/>
            <person name="Saw J.H."/>
            <person name="Jorgensen S.L."/>
            <person name="Zaremba-Niedzwiedzka K."/>
            <person name="Martijn J."/>
            <person name="Lind A.E."/>
            <person name="van Eijk R."/>
            <person name="Schleper C."/>
            <person name="Guy L."/>
            <person name="Ettema T.J."/>
        </authorList>
    </citation>
    <scope>NUCLEOTIDE SEQUENCE</scope>
</reference>
<dbReference type="EMBL" id="LAZR01009610">
    <property type="protein sequence ID" value="KKM71580.1"/>
    <property type="molecule type" value="Genomic_DNA"/>
</dbReference>
<evidence type="ECO:0000256" key="1">
    <source>
        <dbReference type="SAM" id="MobiDB-lite"/>
    </source>
</evidence>
<sequence length="45" mass="5445">MSDSQKLKDAINEYRKENKDLDDKLNKAEQNNRQNRIEQKEQSNH</sequence>
<feature type="compositionally biased region" description="Basic and acidic residues" evidence="1">
    <location>
        <begin position="13"/>
        <end position="27"/>
    </location>
</feature>
<feature type="region of interest" description="Disordered" evidence="1">
    <location>
        <begin position="13"/>
        <end position="45"/>
    </location>
</feature>
<organism evidence="2">
    <name type="scientific">marine sediment metagenome</name>
    <dbReference type="NCBI Taxonomy" id="412755"/>
    <lineage>
        <taxon>unclassified sequences</taxon>
        <taxon>metagenomes</taxon>
        <taxon>ecological metagenomes</taxon>
    </lineage>
</organism>
<accession>A0A0F9M4J3</accession>
<name>A0A0F9M4J3_9ZZZZ</name>
<dbReference type="AlphaFoldDB" id="A0A0F9M4J3"/>
<protein>
    <submittedName>
        <fullName evidence="2">Uncharacterized protein</fullName>
    </submittedName>
</protein>
<evidence type="ECO:0000313" key="2">
    <source>
        <dbReference type="EMBL" id="KKM71580.1"/>
    </source>
</evidence>
<proteinExistence type="predicted"/>
<feature type="compositionally biased region" description="Basic and acidic residues" evidence="1">
    <location>
        <begin position="35"/>
        <end position="45"/>
    </location>
</feature>